<evidence type="ECO:0000313" key="1">
    <source>
        <dbReference type="EMBL" id="CAG8461128.1"/>
    </source>
</evidence>
<accession>A0ACA9KAJ6</accession>
<comment type="caution">
    <text evidence="1">The sequence shown here is derived from an EMBL/GenBank/DDBJ whole genome shotgun (WGS) entry which is preliminary data.</text>
</comment>
<organism evidence="1 2">
    <name type="scientific">Dentiscutata heterogama</name>
    <dbReference type="NCBI Taxonomy" id="1316150"/>
    <lineage>
        <taxon>Eukaryota</taxon>
        <taxon>Fungi</taxon>
        <taxon>Fungi incertae sedis</taxon>
        <taxon>Mucoromycota</taxon>
        <taxon>Glomeromycotina</taxon>
        <taxon>Glomeromycetes</taxon>
        <taxon>Diversisporales</taxon>
        <taxon>Gigasporaceae</taxon>
        <taxon>Dentiscutata</taxon>
    </lineage>
</organism>
<evidence type="ECO:0000313" key="2">
    <source>
        <dbReference type="Proteomes" id="UP000789702"/>
    </source>
</evidence>
<feature type="non-terminal residue" evidence="1">
    <location>
        <position position="62"/>
    </location>
</feature>
<reference evidence="1" key="1">
    <citation type="submission" date="2021-06" db="EMBL/GenBank/DDBJ databases">
        <authorList>
            <person name="Kallberg Y."/>
            <person name="Tangrot J."/>
            <person name="Rosling A."/>
        </authorList>
    </citation>
    <scope>NUCLEOTIDE SEQUENCE</scope>
    <source>
        <strain evidence="1">IL203A</strain>
    </source>
</reference>
<proteinExistence type="predicted"/>
<dbReference type="Proteomes" id="UP000789702">
    <property type="component" value="Unassembled WGS sequence"/>
</dbReference>
<protein>
    <submittedName>
        <fullName evidence="1">9884_t:CDS:1</fullName>
    </submittedName>
</protein>
<name>A0ACA9KAJ6_9GLOM</name>
<gene>
    <name evidence="1" type="ORF">DHETER_LOCUS1288</name>
</gene>
<sequence>MKVRLTVNKDGDINITSSTLDQLYTPALLERLLEGVMRLDLIEKDKIIPGVISVEEIKAAQK</sequence>
<keyword evidence="2" id="KW-1185">Reference proteome</keyword>
<dbReference type="EMBL" id="CAJVPU010000755">
    <property type="protein sequence ID" value="CAG8461128.1"/>
    <property type="molecule type" value="Genomic_DNA"/>
</dbReference>